<dbReference type="InterPro" id="IPR011250">
    <property type="entry name" value="OMP/PagP_B-barrel"/>
</dbReference>
<evidence type="ECO:0000313" key="3">
    <source>
        <dbReference type="EMBL" id="NGZ44693.1"/>
    </source>
</evidence>
<accession>A0ABX0EX44</accession>
<proteinExistence type="predicted"/>
<name>A0ABX0EX44_9BACT</name>
<dbReference type="SUPFAM" id="SSF56925">
    <property type="entry name" value="OMPA-like"/>
    <property type="match status" value="1"/>
</dbReference>
<feature type="signal peptide" evidence="1">
    <location>
        <begin position="1"/>
        <end position="33"/>
    </location>
</feature>
<dbReference type="Pfam" id="PF19573">
    <property type="entry name" value="DUF6089"/>
    <property type="match status" value="1"/>
</dbReference>
<gene>
    <name evidence="3" type="ORF">EWU23_09405</name>
</gene>
<reference evidence="3 4" key="1">
    <citation type="submission" date="2019-02" db="EMBL/GenBank/DDBJ databases">
        <title>Genome of a new Bacteroidetes strain.</title>
        <authorList>
            <person name="Pitt A."/>
        </authorList>
    </citation>
    <scope>NUCLEOTIDE SEQUENCE [LARGE SCALE GENOMIC DNA]</scope>
    <source>
        <strain evidence="3 4">50C-KIRBA</strain>
    </source>
</reference>
<feature type="domain" description="DUF6089" evidence="2">
    <location>
        <begin position="121"/>
        <end position="246"/>
    </location>
</feature>
<dbReference type="InterPro" id="IPR045743">
    <property type="entry name" value="DUF6089"/>
</dbReference>
<keyword evidence="4" id="KW-1185">Reference proteome</keyword>
<dbReference type="Gene3D" id="2.40.160.20">
    <property type="match status" value="1"/>
</dbReference>
<dbReference type="EMBL" id="SEWW01000005">
    <property type="protein sequence ID" value="NGZ44693.1"/>
    <property type="molecule type" value="Genomic_DNA"/>
</dbReference>
<organism evidence="3 4">
    <name type="scientific">Aquirufa beregesia</name>
    <dbReference type="NCBI Taxonomy" id="2516556"/>
    <lineage>
        <taxon>Bacteria</taxon>
        <taxon>Pseudomonadati</taxon>
        <taxon>Bacteroidota</taxon>
        <taxon>Cytophagia</taxon>
        <taxon>Cytophagales</taxon>
        <taxon>Flectobacillaceae</taxon>
        <taxon>Aquirufa</taxon>
    </lineage>
</organism>
<keyword evidence="1" id="KW-0732">Signal</keyword>
<comment type="caution">
    <text evidence="3">The sequence shown here is derived from an EMBL/GenBank/DDBJ whole genome shotgun (WGS) entry which is preliminary data.</text>
</comment>
<dbReference type="Proteomes" id="UP001318301">
    <property type="component" value="Unassembled WGS sequence"/>
</dbReference>
<sequence length="250" mass="28053">MSSTTTIISQKRYKASFLCLLVFFLATPSDLQAQRWTWGAGFGATVYKGELADWGYRPSVAELKETLPAIHLFVSYQERHAFTYRFQMMVSRIQGNIANRPNTLFPVGTPVTVITPNGKVADASIFATSITEFSGIVDYNFLDYEVDPRHFNWTPYFYGGLAAVFASPDKIDAFLTPAIPYGIGVKFQINKNWGIRGELGSRKVFSDKIDQIATYDGNMNSFTLNGGDQYLHLGFSVTYTIQSIFCPKVY</sequence>
<feature type="chain" id="PRO_5046324799" description="DUF6089 domain-containing protein" evidence="1">
    <location>
        <begin position="34"/>
        <end position="250"/>
    </location>
</feature>
<evidence type="ECO:0000259" key="2">
    <source>
        <dbReference type="Pfam" id="PF19573"/>
    </source>
</evidence>
<evidence type="ECO:0000313" key="4">
    <source>
        <dbReference type="Proteomes" id="UP001318301"/>
    </source>
</evidence>
<protein>
    <recommendedName>
        <fullName evidence="2">DUF6089 domain-containing protein</fullName>
    </recommendedName>
</protein>
<dbReference type="RefSeq" id="WP_166231437.1">
    <property type="nucleotide sequence ID" value="NZ_CBCSIJ010000013.1"/>
</dbReference>
<evidence type="ECO:0000256" key="1">
    <source>
        <dbReference type="SAM" id="SignalP"/>
    </source>
</evidence>